<comment type="caution">
    <text evidence="2">The sequence shown here is derived from an EMBL/GenBank/DDBJ whole genome shotgun (WGS) entry which is preliminary data.</text>
</comment>
<evidence type="ECO:0000313" key="2">
    <source>
        <dbReference type="EMBL" id="KAG6781013.1"/>
    </source>
</evidence>
<dbReference type="AlphaFoldDB" id="A0A8X8A1L3"/>
<accession>A0A8X8A1L3</accession>
<gene>
    <name evidence="2" type="ORF">POTOM_013893</name>
</gene>
<feature type="compositionally biased region" description="Basic residues" evidence="1">
    <location>
        <begin position="65"/>
        <end position="80"/>
    </location>
</feature>
<dbReference type="Proteomes" id="UP000886885">
    <property type="component" value="Chromosome 3D"/>
</dbReference>
<protein>
    <recommendedName>
        <fullName evidence="4">DUF4378 domain-containing protein</fullName>
    </recommendedName>
</protein>
<keyword evidence="3" id="KW-1185">Reference proteome</keyword>
<proteinExistence type="predicted"/>
<sequence length="534" mass="60236">MASSSMISSSSSCKQIPFLIERKPLMLKDYLLDDLSSCSSKGFKSFPRSHCCTTVRFLLEVDHKTKQHRHQRQLNKRSKSSKAASKTISALQKASVAVINAVKLLPFSSSNSNVKSPSPSRTRKGLLPRCLSRKLFKKSFWRKTPEHNGQCKENKEIRGWRLFDEFLEEQDRPSDQTTSRISTSSRTSSNSNSNVWTPESESTVGSGTSTTSESFISGANDAVCSSKDLIKEVSDRVGVSVGQDSITNREVRPNSLNCSVGVLAFGSIRTKSPKKQSTDLWVYRIECSETLPSRIRKYGLEEWPNDTEKEQFSPVSILDCPFQDDEEEISSPFHRSPIRMEGTKQKLMQKIRRVESLAQLEPVDLEKRIAMAELGDESLESPVQHCSMSIKSDNNDGFSEAKEENGTEKHAQELLKHVKSTIASHSLSSKLDILLVDFFTEKIVENNASGSVIGLYEEFEQELGVAQDWINGRPTEMFLGWQVVESRHAYLEDMEKNGKWKNVDQEKEEFAMELEVEVFNSLVDEALLDYILAN</sequence>
<evidence type="ECO:0000313" key="3">
    <source>
        <dbReference type="Proteomes" id="UP000886885"/>
    </source>
</evidence>
<dbReference type="EMBL" id="JAAWWB010000006">
    <property type="protein sequence ID" value="KAG6781013.1"/>
    <property type="molecule type" value="Genomic_DNA"/>
</dbReference>
<dbReference type="OrthoDB" id="668456at2759"/>
<dbReference type="PANTHER" id="PTHR33623">
    <property type="entry name" value="OS04G0572500 PROTEIN"/>
    <property type="match status" value="1"/>
</dbReference>
<dbReference type="PANTHER" id="PTHR33623:SF4">
    <property type="entry name" value="DUF4378 DOMAIN-CONTAINING PROTEIN"/>
    <property type="match status" value="1"/>
</dbReference>
<name>A0A8X8A1L3_POPTO</name>
<feature type="compositionally biased region" description="Low complexity" evidence="1">
    <location>
        <begin position="177"/>
        <end position="213"/>
    </location>
</feature>
<organism evidence="2 3">
    <name type="scientific">Populus tomentosa</name>
    <name type="common">Chinese white poplar</name>
    <dbReference type="NCBI Taxonomy" id="118781"/>
    <lineage>
        <taxon>Eukaryota</taxon>
        <taxon>Viridiplantae</taxon>
        <taxon>Streptophyta</taxon>
        <taxon>Embryophyta</taxon>
        <taxon>Tracheophyta</taxon>
        <taxon>Spermatophyta</taxon>
        <taxon>Magnoliopsida</taxon>
        <taxon>eudicotyledons</taxon>
        <taxon>Gunneridae</taxon>
        <taxon>Pentapetalae</taxon>
        <taxon>rosids</taxon>
        <taxon>fabids</taxon>
        <taxon>Malpighiales</taxon>
        <taxon>Salicaceae</taxon>
        <taxon>Saliceae</taxon>
        <taxon>Populus</taxon>
    </lineage>
</organism>
<evidence type="ECO:0008006" key="4">
    <source>
        <dbReference type="Google" id="ProtNLM"/>
    </source>
</evidence>
<reference evidence="2" key="1">
    <citation type="journal article" date="2020" name="bioRxiv">
        <title>Hybrid origin of Populus tomentosa Carr. identified through genome sequencing and phylogenomic analysis.</title>
        <authorList>
            <person name="An X."/>
            <person name="Gao K."/>
            <person name="Chen Z."/>
            <person name="Li J."/>
            <person name="Yang X."/>
            <person name="Yang X."/>
            <person name="Zhou J."/>
            <person name="Guo T."/>
            <person name="Zhao T."/>
            <person name="Huang S."/>
            <person name="Miao D."/>
            <person name="Khan W.U."/>
            <person name="Rao P."/>
            <person name="Ye M."/>
            <person name="Lei B."/>
            <person name="Liao W."/>
            <person name="Wang J."/>
            <person name="Ji L."/>
            <person name="Li Y."/>
            <person name="Guo B."/>
            <person name="Mustafa N.S."/>
            <person name="Li S."/>
            <person name="Yun Q."/>
            <person name="Keller S.R."/>
            <person name="Mao J."/>
            <person name="Zhang R."/>
            <person name="Strauss S.H."/>
        </authorList>
    </citation>
    <scope>NUCLEOTIDE SEQUENCE</scope>
    <source>
        <strain evidence="2">GM15</strain>
        <tissue evidence="2">Leaf</tissue>
    </source>
</reference>
<evidence type="ECO:0000256" key="1">
    <source>
        <dbReference type="SAM" id="MobiDB-lite"/>
    </source>
</evidence>
<feature type="region of interest" description="Disordered" evidence="1">
    <location>
        <begin position="64"/>
        <end position="85"/>
    </location>
</feature>
<feature type="region of interest" description="Disordered" evidence="1">
    <location>
        <begin position="168"/>
        <end position="213"/>
    </location>
</feature>